<keyword evidence="2" id="KW-1185">Reference proteome</keyword>
<accession>A0ACC1C0N7</accession>
<gene>
    <name evidence="1" type="ORF">Patl1_17496</name>
</gene>
<name>A0ACC1C0N7_9ROSI</name>
<dbReference type="Proteomes" id="UP001164250">
    <property type="component" value="Chromosome 2"/>
</dbReference>
<dbReference type="EMBL" id="CM047898">
    <property type="protein sequence ID" value="KAJ0105587.1"/>
    <property type="molecule type" value="Genomic_DNA"/>
</dbReference>
<organism evidence="1 2">
    <name type="scientific">Pistacia atlantica</name>
    <dbReference type="NCBI Taxonomy" id="434234"/>
    <lineage>
        <taxon>Eukaryota</taxon>
        <taxon>Viridiplantae</taxon>
        <taxon>Streptophyta</taxon>
        <taxon>Embryophyta</taxon>
        <taxon>Tracheophyta</taxon>
        <taxon>Spermatophyta</taxon>
        <taxon>Magnoliopsida</taxon>
        <taxon>eudicotyledons</taxon>
        <taxon>Gunneridae</taxon>
        <taxon>Pentapetalae</taxon>
        <taxon>rosids</taxon>
        <taxon>malvids</taxon>
        <taxon>Sapindales</taxon>
        <taxon>Anacardiaceae</taxon>
        <taxon>Pistacia</taxon>
    </lineage>
</organism>
<evidence type="ECO:0000313" key="2">
    <source>
        <dbReference type="Proteomes" id="UP001164250"/>
    </source>
</evidence>
<comment type="caution">
    <text evidence="1">The sequence shown here is derived from an EMBL/GenBank/DDBJ whole genome shotgun (WGS) entry which is preliminary data.</text>
</comment>
<proteinExistence type="predicted"/>
<evidence type="ECO:0000313" key="1">
    <source>
        <dbReference type="EMBL" id="KAJ0105587.1"/>
    </source>
</evidence>
<sequence length="111" mass="12570">MELAVASLLMSRQETVRALNRSSFSRLWTISTVAAAAACYTEANDVASEKNNKGKKVSEEEDGDDDDDFWSEIELPELINFTNRTCYEDFMWVDSVTQQQVMGLMAMLDRS</sequence>
<protein>
    <submittedName>
        <fullName evidence="1">Uncharacterized protein</fullName>
    </submittedName>
</protein>
<reference evidence="2" key="1">
    <citation type="journal article" date="2023" name="G3 (Bethesda)">
        <title>Genome assembly and association tests identify interacting loci associated with vigor, precocity, and sex in interspecific pistachio rootstocks.</title>
        <authorList>
            <person name="Palmer W."/>
            <person name="Jacygrad E."/>
            <person name="Sagayaradj S."/>
            <person name="Cavanaugh K."/>
            <person name="Han R."/>
            <person name="Bertier L."/>
            <person name="Beede B."/>
            <person name="Kafkas S."/>
            <person name="Golino D."/>
            <person name="Preece J."/>
            <person name="Michelmore R."/>
        </authorList>
    </citation>
    <scope>NUCLEOTIDE SEQUENCE [LARGE SCALE GENOMIC DNA]</scope>
</reference>